<dbReference type="InterPro" id="IPR011009">
    <property type="entry name" value="Kinase-like_dom_sf"/>
</dbReference>
<organism evidence="2 3">
    <name type="scientific">Vibrio gelatinilyticus</name>
    <dbReference type="NCBI Taxonomy" id="2893468"/>
    <lineage>
        <taxon>Bacteria</taxon>
        <taxon>Pseudomonadati</taxon>
        <taxon>Pseudomonadota</taxon>
        <taxon>Gammaproteobacteria</taxon>
        <taxon>Vibrionales</taxon>
        <taxon>Vibrionaceae</taxon>
        <taxon>Vibrio</taxon>
    </lineage>
</organism>
<evidence type="ECO:0000313" key="2">
    <source>
        <dbReference type="EMBL" id="MCJ2376702.1"/>
    </source>
</evidence>
<sequence length="249" mass="28073">MNNVQIKGDVVTRPIAPWSSSVHQFLRHLAQQGELVTPEVIGSDESFEYLTYVQGETTNYPLVGDYASLEALVSCASLQRKLHDSSVEFLKSHSLEGASWMLPTREPVEVICHSDLAPYNLAFKGAKAIGIFDFDTIHPGPRIWDIAYSIYCWAPFKTHKADSLGDINQQIYRAKLYCNAYQVGNDQREILVDTMICRLEALIDFMTAQAESGDPQFIRNIESGHHLGYMADIDYLHHHNEQITKGVVL</sequence>
<evidence type="ECO:0000259" key="1">
    <source>
        <dbReference type="Pfam" id="PF01636"/>
    </source>
</evidence>
<protein>
    <submittedName>
        <fullName evidence="2">Aminoglycoside phosphotransferase family protein</fullName>
    </submittedName>
</protein>
<gene>
    <name evidence="2" type="ORF">LNL84_07605</name>
</gene>
<dbReference type="Pfam" id="PF01636">
    <property type="entry name" value="APH"/>
    <property type="match status" value="1"/>
</dbReference>
<dbReference type="AlphaFoldDB" id="A0A9X1W9D7"/>
<keyword evidence="3" id="KW-1185">Reference proteome</keyword>
<accession>A0A9X1W9D7</accession>
<evidence type="ECO:0000313" key="3">
    <source>
        <dbReference type="Proteomes" id="UP001139488"/>
    </source>
</evidence>
<comment type="caution">
    <text evidence="2">The sequence shown here is derived from an EMBL/GenBank/DDBJ whole genome shotgun (WGS) entry which is preliminary data.</text>
</comment>
<reference evidence="2" key="1">
    <citation type="submission" date="2021-11" db="EMBL/GenBank/DDBJ databases">
        <title>Vibrio ZSDE26 sp. nov. and Vibrio ZSDZ34 sp. nov., isolated from coastal seawater in Qingdao.</title>
        <authorList>
            <person name="Zhang P."/>
        </authorList>
    </citation>
    <scope>NUCLEOTIDE SEQUENCE</scope>
    <source>
        <strain evidence="2">ZSDZ34</strain>
    </source>
</reference>
<dbReference type="RefSeq" id="WP_244356486.1">
    <property type="nucleotide sequence ID" value="NZ_JAJNNZ010000004.1"/>
</dbReference>
<dbReference type="EMBL" id="JAJNNZ010000004">
    <property type="protein sequence ID" value="MCJ2376702.1"/>
    <property type="molecule type" value="Genomic_DNA"/>
</dbReference>
<dbReference type="SUPFAM" id="SSF56112">
    <property type="entry name" value="Protein kinase-like (PK-like)"/>
    <property type="match status" value="1"/>
</dbReference>
<dbReference type="Proteomes" id="UP001139488">
    <property type="component" value="Unassembled WGS sequence"/>
</dbReference>
<dbReference type="Gene3D" id="3.90.1200.10">
    <property type="match status" value="1"/>
</dbReference>
<dbReference type="InterPro" id="IPR002575">
    <property type="entry name" value="Aminoglycoside_PTrfase"/>
</dbReference>
<proteinExistence type="predicted"/>
<feature type="domain" description="Aminoglycoside phosphotransferase" evidence="1">
    <location>
        <begin position="102"/>
        <end position="153"/>
    </location>
</feature>
<name>A0A9X1W9D7_9VIBR</name>